<dbReference type="AlphaFoldDB" id="A0A939GIT6"/>
<keyword evidence="2" id="KW-1185">Reference proteome</keyword>
<accession>A0A939GIT6</accession>
<dbReference type="EMBL" id="JAFMYV010000005">
    <property type="protein sequence ID" value="MBO0937217.1"/>
    <property type="molecule type" value="Genomic_DNA"/>
</dbReference>
<sequence length="217" mass="25280">MNYHTFHTAFAHQRVVSTGEISKVFPRFDKRRLVEWQQKGYIQRVINQWYSFTDRPMQEAELRWVANRIYQPSYLSLTTALSFHNLIPEGVYAFTSVSTRKTQTYNTALGLFSYRQIKPALYFGYSILRSPWVTGQPGYPVLMADMEKALLDYCYLTPRLVAVADFAALRLNKQLLREHLDLNRLRDYLALFTQAIAYSKPLNGQVDALLTYIQGDD</sequence>
<evidence type="ECO:0008006" key="3">
    <source>
        <dbReference type="Google" id="ProtNLM"/>
    </source>
</evidence>
<reference evidence="1" key="1">
    <citation type="submission" date="2021-03" db="EMBL/GenBank/DDBJ databases">
        <title>Fibrella sp. HMF5335 genome sequencing and assembly.</title>
        <authorList>
            <person name="Kang H."/>
            <person name="Kim H."/>
            <person name="Bae S."/>
            <person name="Joh K."/>
        </authorList>
    </citation>
    <scope>NUCLEOTIDE SEQUENCE</scope>
    <source>
        <strain evidence="1">HMF5335</strain>
    </source>
</reference>
<comment type="caution">
    <text evidence="1">The sequence shown here is derived from an EMBL/GenBank/DDBJ whole genome shotgun (WGS) entry which is preliminary data.</text>
</comment>
<proteinExistence type="predicted"/>
<evidence type="ECO:0000313" key="1">
    <source>
        <dbReference type="EMBL" id="MBO0937217.1"/>
    </source>
</evidence>
<organism evidence="1 2">
    <name type="scientific">Fibrella rubiginis</name>
    <dbReference type="NCBI Taxonomy" id="2817060"/>
    <lineage>
        <taxon>Bacteria</taxon>
        <taxon>Pseudomonadati</taxon>
        <taxon>Bacteroidota</taxon>
        <taxon>Cytophagia</taxon>
        <taxon>Cytophagales</taxon>
        <taxon>Spirosomataceae</taxon>
        <taxon>Fibrella</taxon>
    </lineage>
</organism>
<gene>
    <name evidence="1" type="ORF">J2I47_11720</name>
</gene>
<protein>
    <recommendedName>
        <fullName evidence="3">Transcriptional regulator, AbiEi antitoxin, Type IV TA system</fullName>
    </recommendedName>
</protein>
<evidence type="ECO:0000313" key="2">
    <source>
        <dbReference type="Proteomes" id="UP000664034"/>
    </source>
</evidence>
<dbReference type="RefSeq" id="WP_207364771.1">
    <property type="nucleotide sequence ID" value="NZ_JAFMYV010000005.1"/>
</dbReference>
<dbReference type="Proteomes" id="UP000664034">
    <property type="component" value="Unassembled WGS sequence"/>
</dbReference>
<name>A0A939GIT6_9BACT</name>